<dbReference type="EMBL" id="FUYE01000006">
    <property type="protein sequence ID" value="SKA94811.1"/>
    <property type="molecule type" value="Genomic_DNA"/>
</dbReference>
<accession>A0A1T4Y0K3</accession>
<feature type="compositionally biased region" description="Polar residues" evidence="1">
    <location>
        <begin position="144"/>
        <end position="157"/>
    </location>
</feature>
<feature type="region of interest" description="Disordered" evidence="1">
    <location>
        <begin position="116"/>
        <end position="157"/>
    </location>
</feature>
<sequence>MSPTDLLLFAQTSGLALRYDTSGYEWQANLGRDIATGPTPSEAIEALHAKITYRPPPPKYTWMRSLHHDWAHLVGEEDGIALCSARIPHASLWHPAEETRRCKRCQGQAKEQGVTVVGEGETSQQLEGKVQGSSAGGSNFELPSGTSETTRSIGTRA</sequence>
<dbReference type="RefSeq" id="WP_139373198.1">
    <property type="nucleotide sequence ID" value="NZ_FUYE01000006.1"/>
</dbReference>
<evidence type="ECO:0000313" key="3">
    <source>
        <dbReference type="Proteomes" id="UP000190774"/>
    </source>
</evidence>
<keyword evidence="3" id="KW-1185">Reference proteome</keyword>
<feature type="compositionally biased region" description="Polar residues" evidence="1">
    <location>
        <begin position="121"/>
        <end position="137"/>
    </location>
</feature>
<organism evidence="2 3">
    <name type="scientific">Prosthecobacter debontii</name>
    <dbReference type="NCBI Taxonomy" id="48467"/>
    <lineage>
        <taxon>Bacteria</taxon>
        <taxon>Pseudomonadati</taxon>
        <taxon>Verrucomicrobiota</taxon>
        <taxon>Verrucomicrobiia</taxon>
        <taxon>Verrucomicrobiales</taxon>
        <taxon>Verrucomicrobiaceae</taxon>
        <taxon>Prosthecobacter</taxon>
    </lineage>
</organism>
<gene>
    <name evidence="2" type="ORF">SAMN02745166_02211</name>
</gene>
<proteinExistence type="predicted"/>
<protein>
    <submittedName>
        <fullName evidence="2">Uncharacterized protein</fullName>
    </submittedName>
</protein>
<dbReference type="AlphaFoldDB" id="A0A1T4Y0K3"/>
<name>A0A1T4Y0K3_9BACT</name>
<evidence type="ECO:0000313" key="2">
    <source>
        <dbReference type="EMBL" id="SKA94811.1"/>
    </source>
</evidence>
<reference evidence="3" key="1">
    <citation type="submission" date="2017-02" db="EMBL/GenBank/DDBJ databases">
        <authorList>
            <person name="Varghese N."/>
            <person name="Submissions S."/>
        </authorList>
    </citation>
    <scope>NUCLEOTIDE SEQUENCE [LARGE SCALE GENOMIC DNA]</scope>
    <source>
        <strain evidence="3">ATCC 700200</strain>
    </source>
</reference>
<dbReference type="Proteomes" id="UP000190774">
    <property type="component" value="Unassembled WGS sequence"/>
</dbReference>
<evidence type="ECO:0000256" key="1">
    <source>
        <dbReference type="SAM" id="MobiDB-lite"/>
    </source>
</evidence>